<proteinExistence type="predicted"/>
<dbReference type="RefSeq" id="WP_211081295.1">
    <property type="nucleotide sequence ID" value="NZ_JAGIKV010000002.1"/>
</dbReference>
<evidence type="ECO:0000313" key="3">
    <source>
        <dbReference type="Proteomes" id="UP000810207"/>
    </source>
</evidence>
<feature type="transmembrane region" description="Helical" evidence="1">
    <location>
        <begin position="122"/>
        <end position="144"/>
    </location>
</feature>
<evidence type="ECO:0000256" key="1">
    <source>
        <dbReference type="SAM" id="Phobius"/>
    </source>
</evidence>
<feature type="transmembrane region" description="Helical" evidence="1">
    <location>
        <begin position="12"/>
        <end position="36"/>
    </location>
</feature>
<keyword evidence="3" id="KW-1185">Reference proteome</keyword>
<dbReference type="Proteomes" id="UP000810207">
    <property type="component" value="Unassembled WGS sequence"/>
</dbReference>
<organism evidence="2 3">
    <name type="scientific">Paenibacillus xylanexedens</name>
    <dbReference type="NCBI Taxonomy" id="528191"/>
    <lineage>
        <taxon>Bacteria</taxon>
        <taxon>Bacillati</taxon>
        <taxon>Bacillota</taxon>
        <taxon>Bacilli</taxon>
        <taxon>Bacillales</taxon>
        <taxon>Paenibacillaceae</taxon>
        <taxon>Paenibacillus</taxon>
    </lineage>
</organism>
<reference evidence="2 3" key="1">
    <citation type="submission" date="2021-03" db="EMBL/GenBank/DDBJ databases">
        <title>Genomic Encyclopedia of Type Strains, Phase IV (KMG-IV): sequencing the most valuable type-strain genomes for metagenomic binning, comparative biology and taxonomic classification.</title>
        <authorList>
            <person name="Goeker M."/>
        </authorList>
    </citation>
    <scope>NUCLEOTIDE SEQUENCE [LARGE SCALE GENOMIC DNA]</scope>
    <source>
        <strain evidence="2 3">DSM 21292</strain>
    </source>
</reference>
<feature type="transmembrane region" description="Helical" evidence="1">
    <location>
        <begin position="82"/>
        <end position="102"/>
    </location>
</feature>
<feature type="transmembrane region" description="Helical" evidence="1">
    <location>
        <begin position="164"/>
        <end position="185"/>
    </location>
</feature>
<accession>A0ABS4RPN3</accession>
<keyword evidence="1" id="KW-0472">Membrane</keyword>
<gene>
    <name evidence="2" type="ORF">J2Z28_000869</name>
</gene>
<comment type="caution">
    <text evidence="2">The sequence shown here is derived from an EMBL/GenBank/DDBJ whole genome shotgun (WGS) entry which is preliminary data.</text>
</comment>
<dbReference type="EMBL" id="JAGIKV010000002">
    <property type="protein sequence ID" value="MBP2244259.1"/>
    <property type="molecule type" value="Genomic_DNA"/>
</dbReference>
<keyword evidence="1" id="KW-1133">Transmembrane helix</keyword>
<feature type="transmembrane region" description="Helical" evidence="1">
    <location>
        <begin position="57"/>
        <end position="76"/>
    </location>
</feature>
<sequence length="265" mass="30906">MEEILKEISKIAGIPSVIFTVIFIIMRIKPITLITSNPVEIKMLSKEKRFSIKIVKYLFEIFIILSLMLLMTFSVFTKKSMFNPIIGSIWAVLLLIIFIFMLAMIEVKNKRLNDILRPMPKVLSVVIFIISLILSASFYVLPTYYVGTQLSSILNEIEKPTTSILLFVLGLNSIMYLIIIIFILMPVGRLISRFFDFDNALSNLNNKYVFIEIEEDGENKRWYLNYPIDAKWYYLTDSVNFSVETNSRFIEIEELYKKILKIETT</sequence>
<protein>
    <submittedName>
        <fullName evidence="2">Uncharacterized membrane protein YhaH (DUF805 family)</fullName>
    </submittedName>
</protein>
<keyword evidence="1" id="KW-0812">Transmembrane</keyword>
<evidence type="ECO:0000313" key="2">
    <source>
        <dbReference type="EMBL" id="MBP2244259.1"/>
    </source>
</evidence>
<name>A0ABS4RPN3_PAEXY</name>